<dbReference type="KEGG" id="stri:C7M71_005415"/>
<protein>
    <submittedName>
        <fullName evidence="6">Transposase</fullName>
    </submittedName>
</protein>
<dbReference type="RefSeq" id="WP_111489355.1">
    <property type="nucleotide sequence ID" value="NZ_CP031264.1"/>
</dbReference>
<dbReference type="OrthoDB" id="4546548at2"/>
<keyword evidence="3" id="KW-0175">Coiled coil</keyword>
<dbReference type="GO" id="GO:0003677">
    <property type="term" value="F:DNA binding"/>
    <property type="evidence" value="ECO:0007669"/>
    <property type="project" value="UniProtKB-KW"/>
</dbReference>
<sequence>MFTPEELQELNQALARTGQGPRLRESDEIHPLSIHVFGLCGAHYTGATQGRARRRRYRCAGNRQRDRRVPKCGCKSLDAELIEGRVWSEVCDLLSSPEKLLSLAEELLDMTKASGVDYAARIEDLDSQIEEIDTALGITVATTARQAARRKLGPQAAKEFTERATRPLEKELAELESLREQAAAWQQAAEAQVARAQDLQRLAEKAGSRMYSMSLSQQQEVYGLLDLRVTVLADGTRRRVRSDDTVVGWFRARNADVPILTDAAWERVAPIFEGRPGRKAKVGPRAYLEAILTKARTGCAWSAVPGGQSIYHKWSTSGLWDRLMEALADLPGTPVAQGAALPPLQIEGRVDPRLLIGNDSVPAEEDLKTSSARPM</sequence>
<dbReference type="Pfam" id="PF13408">
    <property type="entry name" value="Zn_ribbon_recom"/>
    <property type="match status" value="1"/>
</dbReference>
<feature type="domain" description="Recombinase zinc beta ribbon" evidence="5">
    <location>
        <begin position="36"/>
        <end position="90"/>
    </location>
</feature>
<evidence type="ECO:0000256" key="2">
    <source>
        <dbReference type="ARBA" id="ARBA00023172"/>
    </source>
</evidence>
<organism evidence="6 7">
    <name type="scientific">Peterkaempfera bronchialis</name>
    <dbReference type="NCBI Taxonomy" id="2126346"/>
    <lineage>
        <taxon>Bacteria</taxon>
        <taxon>Bacillati</taxon>
        <taxon>Actinomycetota</taxon>
        <taxon>Actinomycetes</taxon>
        <taxon>Kitasatosporales</taxon>
        <taxon>Streptomycetaceae</taxon>
        <taxon>Peterkaempfera</taxon>
    </lineage>
</organism>
<dbReference type="GO" id="GO:0000150">
    <property type="term" value="F:DNA strand exchange activity"/>
    <property type="evidence" value="ECO:0007669"/>
    <property type="project" value="TreeGrafter"/>
</dbReference>
<dbReference type="InterPro" id="IPR050639">
    <property type="entry name" value="SSR_resolvase"/>
</dbReference>
<name>A0A345STB9_9ACTN</name>
<keyword evidence="1" id="KW-0238">DNA-binding</keyword>
<keyword evidence="7" id="KW-1185">Reference proteome</keyword>
<feature type="coiled-coil region" evidence="3">
    <location>
        <begin position="168"/>
        <end position="195"/>
    </location>
</feature>
<accession>A0A345STB9</accession>
<evidence type="ECO:0000313" key="6">
    <source>
        <dbReference type="EMBL" id="AXI76974.1"/>
    </source>
</evidence>
<evidence type="ECO:0000256" key="1">
    <source>
        <dbReference type="ARBA" id="ARBA00023125"/>
    </source>
</evidence>
<dbReference type="Proteomes" id="UP000249340">
    <property type="component" value="Chromosome"/>
</dbReference>
<feature type="domain" description="Insertion element IS402-like" evidence="4">
    <location>
        <begin position="260"/>
        <end position="324"/>
    </location>
</feature>
<evidence type="ECO:0000259" key="4">
    <source>
        <dbReference type="Pfam" id="PF13340"/>
    </source>
</evidence>
<evidence type="ECO:0000259" key="5">
    <source>
        <dbReference type="Pfam" id="PF13408"/>
    </source>
</evidence>
<dbReference type="AlphaFoldDB" id="A0A345STB9"/>
<dbReference type="PANTHER" id="PTHR30461">
    <property type="entry name" value="DNA-INVERTASE FROM LAMBDOID PROPHAGE"/>
    <property type="match status" value="1"/>
</dbReference>
<dbReference type="Pfam" id="PF13340">
    <property type="entry name" value="DUF4096"/>
    <property type="match status" value="1"/>
</dbReference>
<proteinExistence type="predicted"/>
<keyword evidence="2" id="KW-0233">DNA recombination</keyword>
<dbReference type="InterPro" id="IPR025161">
    <property type="entry name" value="IS402-like_dom"/>
</dbReference>
<dbReference type="EMBL" id="CP031264">
    <property type="protein sequence ID" value="AXI76974.1"/>
    <property type="molecule type" value="Genomic_DNA"/>
</dbReference>
<evidence type="ECO:0000313" key="7">
    <source>
        <dbReference type="Proteomes" id="UP000249340"/>
    </source>
</evidence>
<dbReference type="InterPro" id="IPR025827">
    <property type="entry name" value="Zn_ribbon_recom_dom"/>
</dbReference>
<reference evidence="7" key="1">
    <citation type="submission" date="2018-07" db="EMBL/GenBank/DDBJ databases">
        <title>Streptacidiphilus bronchialis DSM 106435 chromosome.</title>
        <authorList>
            <person name="Batra D."/>
            <person name="Gulvik C.A."/>
        </authorList>
    </citation>
    <scope>NUCLEOTIDE SEQUENCE [LARGE SCALE GENOMIC DNA]</scope>
    <source>
        <strain evidence="7">DSM 106435</strain>
    </source>
</reference>
<evidence type="ECO:0000256" key="3">
    <source>
        <dbReference type="SAM" id="Coils"/>
    </source>
</evidence>
<gene>
    <name evidence="6" type="ORF">C7M71_005415</name>
</gene>
<dbReference type="PANTHER" id="PTHR30461:SF2">
    <property type="entry name" value="SERINE RECOMBINASE PINE-RELATED"/>
    <property type="match status" value="1"/>
</dbReference>